<dbReference type="PANTHER" id="PTHR47545">
    <property type="entry name" value="MULTIFUNCTIONAL CCA PROTEIN"/>
    <property type="match status" value="1"/>
</dbReference>
<name>A0A1M6PNW2_9FIRM</name>
<dbReference type="InterPro" id="IPR006675">
    <property type="entry name" value="HDIG_dom"/>
</dbReference>
<dbReference type="STRING" id="1123349.SAMN02744037_01611"/>
<keyword evidence="2" id="KW-0547">Nucleotide-binding</keyword>
<dbReference type="EMBL" id="FRAE01000033">
    <property type="protein sequence ID" value="SHK09633.1"/>
    <property type="molecule type" value="Genomic_DNA"/>
</dbReference>
<evidence type="ECO:0000256" key="2">
    <source>
        <dbReference type="ARBA" id="ARBA00022741"/>
    </source>
</evidence>
<dbReference type="Pfam" id="PF01966">
    <property type="entry name" value="HD"/>
    <property type="match status" value="1"/>
</dbReference>
<keyword evidence="6" id="KW-1185">Reference proteome</keyword>
<dbReference type="Pfam" id="PF12627">
    <property type="entry name" value="PolyA_pol_RNAbd"/>
    <property type="match status" value="1"/>
</dbReference>
<evidence type="ECO:0000259" key="3">
    <source>
        <dbReference type="Pfam" id="PF01966"/>
    </source>
</evidence>
<dbReference type="AlphaFoldDB" id="A0A1M6PNW2"/>
<evidence type="ECO:0000313" key="6">
    <source>
        <dbReference type="Proteomes" id="UP000242497"/>
    </source>
</evidence>
<dbReference type="CDD" id="cd00077">
    <property type="entry name" value="HDc"/>
    <property type="match status" value="1"/>
</dbReference>
<gene>
    <name evidence="5" type="ORF">SAMN02744037_01611</name>
</gene>
<protein>
    <submittedName>
        <fullName evidence="5">HDIG domain-containing protein</fullName>
    </submittedName>
</protein>
<dbReference type="Proteomes" id="UP000242497">
    <property type="component" value="Unassembled WGS sequence"/>
</dbReference>
<reference evidence="6" key="1">
    <citation type="submission" date="2016-11" db="EMBL/GenBank/DDBJ databases">
        <authorList>
            <person name="Varghese N."/>
            <person name="Submissions S."/>
        </authorList>
    </citation>
    <scope>NUCLEOTIDE SEQUENCE [LARGE SCALE GENOMIC DNA]</scope>
    <source>
        <strain evidence="6">DSM 15518</strain>
    </source>
</reference>
<evidence type="ECO:0000259" key="4">
    <source>
        <dbReference type="Pfam" id="PF12627"/>
    </source>
</evidence>
<dbReference type="InterPro" id="IPR032828">
    <property type="entry name" value="PolyA_RNA-bd"/>
</dbReference>
<sequence length="297" mass="34840">MTEIFDLNNKTIKHTSDDIFKKEPINMIKAVTLMSQLEFDIDEETQKLIRENSSLLKSVSPEKMRDEIFKILKSNKSYYYINLMDKHLNILDKIFPEIIPMKSVGECKYHVVDALTHSIYTLKIAESVINLDGFFENHIKKEYEKHCLEKIEKNRTRLDLIKLGALFHDVGKPRSKKVDETGRVRFKGHEIVGAQIIKDIANRFKLTDKEKYILYKYVALHMWPLVVYKKNDVSGKMLNKMFLDTKDETLDILLIGYSDIVATRKLLNPHEDMGMFKVHIEYIANNYITRYKGVVSR</sequence>
<dbReference type="SUPFAM" id="SSF81891">
    <property type="entry name" value="Poly A polymerase C-terminal region-like"/>
    <property type="match status" value="1"/>
</dbReference>
<proteinExistence type="inferred from homology"/>
<accession>A0A1M6PNW2</accession>
<feature type="domain" description="HD" evidence="3">
    <location>
        <begin position="116"/>
        <end position="206"/>
    </location>
</feature>
<feature type="domain" description="tRNA nucleotidyltransferase/poly(A) polymerase RNA and SrmB- binding" evidence="4">
    <location>
        <begin position="39"/>
        <end position="98"/>
    </location>
</feature>
<dbReference type="InterPro" id="IPR003607">
    <property type="entry name" value="HD/PDEase_dom"/>
</dbReference>
<dbReference type="PANTHER" id="PTHR47545:SF2">
    <property type="entry name" value="CC-ADDING TRNA NUCLEOTIDYLTRANSFERASE"/>
    <property type="match status" value="1"/>
</dbReference>
<comment type="similarity">
    <text evidence="1">Belongs to the tRNA nucleotidyltransferase/poly(A) polymerase family.</text>
</comment>
<dbReference type="NCBIfam" id="TIGR00277">
    <property type="entry name" value="HDIG"/>
    <property type="match status" value="1"/>
</dbReference>
<evidence type="ECO:0000256" key="1">
    <source>
        <dbReference type="ARBA" id="ARBA00007265"/>
    </source>
</evidence>
<dbReference type="GO" id="GO:0000166">
    <property type="term" value="F:nucleotide binding"/>
    <property type="evidence" value="ECO:0007669"/>
    <property type="project" value="UniProtKB-KW"/>
</dbReference>
<dbReference type="RefSeq" id="WP_084605623.1">
    <property type="nucleotide sequence ID" value="NZ_FRAE01000033.1"/>
</dbReference>
<dbReference type="InterPro" id="IPR006674">
    <property type="entry name" value="HD_domain"/>
</dbReference>
<organism evidence="5 6">
    <name type="scientific">Tepidibacter formicigenes DSM 15518</name>
    <dbReference type="NCBI Taxonomy" id="1123349"/>
    <lineage>
        <taxon>Bacteria</taxon>
        <taxon>Bacillati</taxon>
        <taxon>Bacillota</taxon>
        <taxon>Clostridia</taxon>
        <taxon>Peptostreptococcales</taxon>
        <taxon>Peptostreptococcaceae</taxon>
        <taxon>Tepidibacter</taxon>
    </lineage>
</organism>
<dbReference type="OrthoDB" id="9805698at2"/>
<dbReference type="Gene3D" id="1.10.3090.10">
    <property type="entry name" value="cca-adding enzyme, domain 2"/>
    <property type="match status" value="1"/>
</dbReference>
<evidence type="ECO:0000313" key="5">
    <source>
        <dbReference type="EMBL" id="SHK09633.1"/>
    </source>
</evidence>
<dbReference type="InterPro" id="IPR050124">
    <property type="entry name" value="tRNA_CCA-adding_enzyme"/>
</dbReference>